<gene>
    <name evidence="1" type="ORF">H4S07_004895</name>
</gene>
<sequence length="569" mass="62614">MSADCDDAISSLKAPLQAVGWHEDMLPGLEILVKNTHYLVTHAYQLVRWIFVFELVRTDFAFDPGLYMEQTFFYHVLMSLANYEEPKTDDPGKPTEPDKSEEPKPKKAKTSKAAASTTPSPIAKLPPPVLPSHAKVQKGDILRLIEYYLDDYCASAQYAKKDYGAMSRIATYASSEMATSYKVNIKLRYGERLRYAVNSILNTHQKASEIRERMEKEGRSNREIHAECERVVWAPAREVKEAIGLGVPVVHKLDEDGNPKVDDDGNLIVDKDKVRVFNMLGPVLQCYDGDYSFDKDNIYYDIKTHPAKHLRAFSKLCQIVEDNSGGIHRKKGRNKKANLVQCFPLRTTFVPCHMTIDSTILYSHFLTNVQGVTSTSPLEDIWSHVLNLKSKLFKKRRGLTFGHSVKTDGVAISPTFKTEAVRQAKLKSAAKGAATKKANQAAAAAAAEVDSASDGVAAANDGAVSDFVAGNVAVANDAGTDFTAVAADIAADVGTSAATHASTRAATGAKKNGRKNETGADCRYVHQLTPSELEEYMPQAIVDDLGRGDIHCLMSMDSTSLNRQILRYT</sequence>
<dbReference type="EMBL" id="JANBUP010002157">
    <property type="protein sequence ID" value="KAJ2801588.1"/>
    <property type="molecule type" value="Genomic_DNA"/>
</dbReference>
<accession>A0ACC1L5W7</accession>
<organism evidence="1 2">
    <name type="scientific">Coemansia furcata</name>
    <dbReference type="NCBI Taxonomy" id="417177"/>
    <lineage>
        <taxon>Eukaryota</taxon>
        <taxon>Fungi</taxon>
        <taxon>Fungi incertae sedis</taxon>
        <taxon>Zoopagomycota</taxon>
        <taxon>Kickxellomycotina</taxon>
        <taxon>Kickxellomycetes</taxon>
        <taxon>Kickxellales</taxon>
        <taxon>Kickxellaceae</taxon>
        <taxon>Coemansia</taxon>
    </lineage>
</organism>
<comment type="caution">
    <text evidence="1">The sequence shown here is derived from an EMBL/GenBank/DDBJ whole genome shotgun (WGS) entry which is preliminary data.</text>
</comment>
<protein>
    <submittedName>
        <fullName evidence="1">Uncharacterized protein</fullName>
    </submittedName>
</protein>
<name>A0ACC1L5W7_9FUNG</name>
<proteinExistence type="predicted"/>
<feature type="non-terminal residue" evidence="1">
    <location>
        <position position="569"/>
    </location>
</feature>
<keyword evidence="2" id="KW-1185">Reference proteome</keyword>
<dbReference type="Proteomes" id="UP001140096">
    <property type="component" value="Unassembled WGS sequence"/>
</dbReference>
<evidence type="ECO:0000313" key="1">
    <source>
        <dbReference type="EMBL" id="KAJ2801588.1"/>
    </source>
</evidence>
<reference evidence="1" key="1">
    <citation type="submission" date="2022-07" db="EMBL/GenBank/DDBJ databases">
        <title>Phylogenomic reconstructions and comparative analyses of Kickxellomycotina fungi.</title>
        <authorList>
            <person name="Reynolds N.K."/>
            <person name="Stajich J.E."/>
            <person name="Barry K."/>
            <person name="Grigoriev I.V."/>
            <person name="Crous P."/>
            <person name="Smith M.E."/>
        </authorList>
    </citation>
    <scope>NUCLEOTIDE SEQUENCE</scope>
    <source>
        <strain evidence="1">CBS 102833</strain>
    </source>
</reference>
<evidence type="ECO:0000313" key="2">
    <source>
        <dbReference type="Proteomes" id="UP001140096"/>
    </source>
</evidence>